<dbReference type="InterPro" id="IPR046867">
    <property type="entry name" value="AldOxase/xan_DH_MoCoBD2"/>
</dbReference>
<dbReference type="InterPro" id="IPR037165">
    <property type="entry name" value="AldOxase/xan_DH_Mopterin-bd_sf"/>
</dbReference>
<gene>
    <name evidence="3" type="ORF">B1B_14809</name>
</gene>
<evidence type="ECO:0000259" key="2">
    <source>
        <dbReference type="Pfam" id="PF20256"/>
    </source>
</evidence>
<dbReference type="Pfam" id="PF20256">
    <property type="entry name" value="MoCoBD_2"/>
    <property type="match status" value="1"/>
</dbReference>
<feature type="domain" description="Aldehyde oxidase/xanthine dehydrogenase second molybdopterin binding" evidence="2">
    <location>
        <begin position="14"/>
        <end position="284"/>
    </location>
</feature>
<proteinExistence type="predicted"/>
<dbReference type="PANTHER" id="PTHR11908:SF132">
    <property type="entry name" value="ALDEHYDE OXIDASE 1-RELATED"/>
    <property type="match status" value="1"/>
</dbReference>
<comment type="caution">
    <text evidence="3">The sequence shown here is derived from an EMBL/GenBank/DDBJ whole genome shotgun (WGS) entry which is preliminary data.</text>
</comment>
<reference evidence="3" key="1">
    <citation type="submission" date="2013-08" db="EMBL/GenBank/DDBJ databases">
        <authorList>
            <person name="Mendez C."/>
            <person name="Richter M."/>
            <person name="Ferrer M."/>
            <person name="Sanchez J."/>
        </authorList>
    </citation>
    <scope>NUCLEOTIDE SEQUENCE</scope>
</reference>
<organism evidence="3">
    <name type="scientific">mine drainage metagenome</name>
    <dbReference type="NCBI Taxonomy" id="410659"/>
    <lineage>
        <taxon>unclassified sequences</taxon>
        <taxon>metagenomes</taxon>
        <taxon>ecological metagenomes</taxon>
    </lineage>
</organism>
<dbReference type="Gene3D" id="3.30.365.10">
    <property type="entry name" value="Aldehyde oxidase/xanthine dehydrogenase, molybdopterin binding domain"/>
    <property type="match status" value="2"/>
</dbReference>
<reference evidence="3" key="2">
    <citation type="journal article" date="2014" name="ISME J.">
        <title>Microbial stratification in low pH oxic and suboxic macroscopic growths along an acid mine drainage.</title>
        <authorList>
            <person name="Mendez-Garcia C."/>
            <person name="Mesa V."/>
            <person name="Sprenger R.R."/>
            <person name="Richter M."/>
            <person name="Diez M.S."/>
            <person name="Solano J."/>
            <person name="Bargiela R."/>
            <person name="Golyshina O.V."/>
            <person name="Manteca A."/>
            <person name="Ramos J.L."/>
            <person name="Gallego J.R."/>
            <person name="Llorente I."/>
            <person name="Martins Dos Santos V.A."/>
            <person name="Jensen O.N."/>
            <person name="Pelaez A.I."/>
            <person name="Sanchez J."/>
            <person name="Ferrer M."/>
        </authorList>
    </citation>
    <scope>NUCLEOTIDE SEQUENCE</scope>
</reference>
<dbReference type="SUPFAM" id="SSF56003">
    <property type="entry name" value="Molybdenum cofactor-binding domain"/>
    <property type="match status" value="1"/>
</dbReference>
<evidence type="ECO:0000256" key="1">
    <source>
        <dbReference type="ARBA" id="ARBA00022505"/>
    </source>
</evidence>
<keyword evidence="1" id="KW-0500">Molybdenum</keyword>
<dbReference type="InterPro" id="IPR016208">
    <property type="entry name" value="Ald_Oxase/xanthine_DH-like"/>
</dbReference>
<protein>
    <submittedName>
        <fullName evidence="3">Aldehyde oxidase and xanthine dehydrogenase molybdopterin binding protein</fullName>
    </submittedName>
</protein>
<accession>T0Z6V6</accession>
<sequence length="346" mass="36016">LDAALARAAEIAREWKRTAPSGHGVGVAGGFWSTGTGAGGEARLRLTPTELWIEQAEREIGSGSVIRGIAVGVEQQLGLPEGTVRVAFLDTTTAPFDSGVFGSRTVGALGQAAEKAAGALREELARRCGVTNDDRAALTLRPTSDGLVVDLAGGPRPVRELLTADEMAQGGLRVEGRHYGRSGSIDEHRVIEGSFHPFNDFVGAAHVAEVAVDPELGSVDVVRYAAIHDAGRVVDPATARAGIEGGVAMGIGTALLEETQWGPDGRLENPSLLDYRLPTLAEVPRIQVEFIEGFLGAGPRGAKGLGEPPIVPVPAAIANAIFDAVGVPVGELPMTSERVARALKRL</sequence>
<name>T0Z6V6_9ZZZZ</name>
<feature type="non-terminal residue" evidence="3">
    <location>
        <position position="1"/>
    </location>
</feature>
<dbReference type="GO" id="GO:0016491">
    <property type="term" value="F:oxidoreductase activity"/>
    <property type="evidence" value="ECO:0007669"/>
    <property type="project" value="InterPro"/>
</dbReference>
<evidence type="ECO:0000313" key="3">
    <source>
        <dbReference type="EMBL" id="EQD40748.1"/>
    </source>
</evidence>
<dbReference type="PANTHER" id="PTHR11908">
    <property type="entry name" value="XANTHINE DEHYDROGENASE"/>
    <property type="match status" value="1"/>
</dbReference>
<dbReference type="AlphaFoldDB" id="T0Z6V6"/>
<dbReference type="EMBL" id="AUZY01009836">
    <property type="protein sequence ID" value="EQD40748.1"/>
    <property type="molecule type" value="Genomic_DNA"/>
</dbReference>
<dbReference type="GO" id="GO:0005506">
    <property type="term" value="F:iron ion binding"/>
    <property type="evidence" value="ECO:0007669"/>
    <property type="project" value="InterPro"/>
</dbReference>